<name>A0AAF5PYV1_WUCBA</name>
<sequence>MKQITMLAGQETPNCYFQHILLLLHFL</sequence>
<reference evidence="2" key="3">
    <citation type="submission" date="2024-02" db="UniProtKB">
        <authorList>
            <consortium name="WormBaseParasite"/>
        </authorList>
    </citation>
    <scope>IDENTIFICATION</scope>
    <source>
        <strain evidence="2">pt0022</strain>
    </source>
</reference>
<reference evidence="1" key="1">
    <citation type="submission" date="2015-03" db="EMBL/GenBank/DDBJ databases">
        <title>Wuchereria bancrofti Genome Sequencing Papua New Guinea Strain.</title>
        <authorList>
            <person name="Small S.T."/>
            <person name="Serre D."/>
            <person name="Zimmerman P.A."/>
        </authorList>
    </citation>
    <scope>NUCLEOTIDE SEQUENCE [LARGE SCALE GENOMIC DNA]</scope>
    <source>
        <strain evidence="1">pt0022</strain>
    </source>
</reference>
<dbReference type="AlphaFoldDB" id="A0AAF5PYV1"/>
<accession>A0AAF5PYV1</accession>
<evidence type="ECO:0000313" key="2">
    <source>
        <dbReference type="WBParaSite" id="mrna-Wban_07946"/>
    </source>
</evidence>
<dbReference type="WBParaSite" id="mrna-Wban_07946">
    <property type="protein sequence ID" value="mrna-Wban_07946"/>
    <property type="gene ID" value="Wban_07946"/>
</dbReference>
<dbReference type="Proteomes" id="UP000093561">
    <property type="component" value="Unassembled WGS sequence"/>
</dbReference>
<evidence type="ECO:0000313" key="1">
    <source>
        <dbReference type="Proteomes" id="UP000093561"/>
    </source>
</evidence>
<organism evidence="1 2">
    <name type="scientific">Wuchereria bancrofti</name>
    <dbReference type="NCBI Taxonomy" id="6293"/>
    <lineage>
        <taxon>Eukaryota</taxon>
        <taxon>Metazoa</taxon>
        <taxon>Ecdysozoa</taxon>
        <taxon>Nematoda</taxon>
        <taxon>Chromadorea</taxon>
        <taxon>Rhabditida</taxon>
        <taxon>Spirurina</taxon>
        <taxon>Spiruromorpha</taxon>
        <taxon>Filarioidea</taxon>
        <taxon>Onchocercidae</taxon>
        <taxon>Wuchereria</taxon>
    </lineage>
</organism>
<proteinExistence type="predicted"/>
<protein>
    <submittedName>
        <fullName evidence="2">Uncharacterized protein</fullName>
    </submittedName>
</protein>
<reference evidence="1" key="2">
    <citation type="journal article" date="2016" name="Mol. Ecol.">
        <title>Population genomics of the filarial nematode parasite Wuchereria bancrofti from mosquitoes.</title>
        <authorList>
            <person name="Small S.T."/>
            <person name="Reimer L.J."/>
            <person name="Tisch D.J."/>
            <person name="King C.L."/>
            <person name="Christensen B.M."/>
            <person name="Siba P.M."/>
            <person name="Kazura J.W."/>
            <person name="Serre D."/>
            <person name="Zimmerman P.A."/>
        </authorList>
    </citation>
    <scope>NUCLEOTIDE SEQUENCE</scope>
    <source>
        <strain evidence="1">pt0022</strain>
    </source>
</reference>